<dbReference type="EMBL" id="VSSQ01002286">
    <property type="protein sequence ID" value="MPM14479.1"/>
    <property type="molecule type" value="Genomic_DNA"/>
</dbReference>
<proteinExistence type="predicted"/>
<sequence>MRKNTAYGYAFLLALTLLFTSAAAANNSIQASQYIRNYSASITAKSGGEIAIDGSVTGTGIMDTIGVKTLNIQKYQSGAWSTVRSFSDVYEYESAQADFYATYQGVEGSQYRAVITFYAASGGGSDSRILTTSSVTAKN</sequence>
<gene>
    <name evidence="1" type="ORF">SDC9_60842</name>
</gene>
<comment type="caution">
    <text evidence="1">The sequence shown here is derived from an EMBL/GenBank/DDBJ whole genome shotgun (WGS) entry which is preliminary data.</text>
</comment>
<name>A0A644XEG0_9ZZZZ</name>
<reference evidence="1" key="1">
    <citation type="submission" date="2019-08" db="EMBL/GenBank/DDBJ databases">
        <authorList>
            <person name="Kucharzyk K."/>
            <person name="Murdoch R.W."/>
            <person name="Higgins S."/>
            <person name="Loffler F."/>
        </authorList>
    </citation>
    <scope>NUCLEOTIDE SEQUENCE</scope>
</reference>
<organism evidence="1">
    <name type="scientific">bioreactor metagenome</name>
    <dbReference type="NCBI Taxonomy" id="1076179"/>
    <lineage>
        <taxon>unclassified sequences</taxon>
        <taxon>metagenomes</taxon>
        <taxon>ecological metagenomes</taxon>
    </lineage>
</organism>
<protein>
    <submittedName>
        <fullName evidence="1">Uncharacterized protein</fullName>
    </submittedName>
</protein>
<evidence type="ECO:0000313" key="1">
    <source>
        <dbReference type="EMBL" id="MPM14479.1"/>
    </source>
</evidence>
<dbReference type="AlphaFoldDB" id="A0A644XEG0"/>
<accession>A0A644XEG0</accession>